<organism evidence="1">
    <name type="scientific">marine sediment metagenome</name>
    <dbReference type="NCBI Taxonomy" id="412755"/>
    <lineage>
        <taxon>unclassified sequences</taxon>
        <taxon>metagenomes</taxon>
        <taxon>ecological metagenomes</taxon>
    </lineage>
</organism>
<protein>
    <submittedName>
        <fullName evidence="1">Uncharacterized protein</fullName>
    </submittedName>
</protein>
<comment type="caution">
    <text evidence="1">The sequence shown here is derived from an EMBL/GenBank/DDBJ whole genome shotgun (WGS) entry which is preliminary data.</text>
</comment>
<evidence type="ECO:0000313" key="1">
    <source>
        <dbReference type="EMBL" id="KKN93701.1"/>
    </source>
</evidence>
<name>A0A0F9X4C7_9ZZZZ</name>
<dbReference type="AlphaFoldDB" id="A0A0F9X4C7"/>
<dbReference type="EMBL" id="LAZR01000084">
    <property type="protein sequence ID" value="KKN93701.1"/>
    <property type="molecule type" value="Genomic_DNA"/>
</dbReference>
<gene>
    <name evidence="1" type="ORF">LCGC14_0195340</name>
</gene>
<proteinExistence type="predicted"/>
<reference evidence="1" key="1">
    <citation type="journal article" date="2015" name="Nature">
        <title>Complex archaea that bridge the gap between prokaryotes and eukaryotes.</title>
        <authorList>
            <person name="Spang A."/>
            <person name="Saw J.H."/>
            <person name="Jorgensen S.L."/>
            <person name="Zaremba-Niedzwiedzka K."/>
            <person name="Martijn J."/>
            <person name="Lind A.E."/>
            <person name="van Eijk R."/>
            <person name="Schleper C."/>
            <person name="Guy L."/>
            <person name="Ettema T.J."/>
        </authorList>
    </citation>
    <scope>NUCLEOTIDE SEQUENCE</scope>
</reference>
<sequence>MEDKRTWGELKKFYDKNVRSKLIGVEDNQIRFVVKCLENDYDVIDEKTERFDTLTGALLFSDRELKRKKWDFLSIALERIIDGWVCKKHMTTDVTIIII</sequence>
<accession>A0A0F9X4C7</accession>